<keyword evidence="3" id="KW-1185">Reference proteome</keyword>
<dbReference type="RefSeq" id="WP_290399959.1">
    <property type="nucleotide sequence ID" value="NZ_JAUHLN010000002.1"/>
</dbReference>
<proteinExistence type="predicted"/>
<name>A0ABT8E7H7_9BACL</name>
<evidence type="ECO:0000313" key="3">
    <source>
        <dbReference type="Proteomes" id="UP001168694"/>
    </source>
</evidence>
<evidence type="ECO:0000259" key="1">
    <source>
        <dbReference type="Pfam" id="PF18735"/>
    </source>
</evidence>
<organism evidence="2 3">
    <name type="scientific">Fictibacillus terranigra</name>
    <dbReference type="NCBI Taxonomy" id="3058424"/>
    <lineage>
        <taxon>Bacteria</taxon>
        <taxon>Bacillati</taxon>
        <taxon>Bacillota</taxon>
        <taxon>Bacilli</taxon>
        <taxon>Bacillales</taxon>
        <taxon>Fictibacillaceae</taxon>
        <taxon>Fictibacillus</taxon>
    </lineage>
</organism>
<dbReference type="EMBL" id="JAUHLN010000002">
    <property type="protein sequence ID" value="MDN4073868.1"/>
    <property type="molecule type" value="Genomic_DNA"/>
</dbReference>
<sequence length="99" mass="11268">MTYQLESFNNFNNALVEVGLLTAFASKCQSIPEQYAALNKSALVLLTAKFEVFVEDVVEEYVEEINSMNLTTLMISEHLKIKHTVSKLQAILDKKDKKR</sequence>
<dbReference type="Pfam" id="PF18735">
    <property type="entry name" value="HEPN_RiboL-PSP"/>
    <property type="match status" value="1"/>
</dbReference>
<dbReference type="InterPro" id="IPR041519">
    <property type="entry name" value="HEPN_RiboL-PSP"/>
</dbReference>
<evidence type="ECO:0000313" key="2">
    <source>
        <dbReference type="EMBL" id="MDN4073868.1"/>
    </source>
</evidence>
<dbReference type="Proteomes" id="UP001168694">
    <property type="component" value="Unassembled WGS sequence"/>
</dbReference>
<protein>
    <submittedName>
        <fullName evidence="2">HEPN domain-containing protein</fullName>
    </submittedName>
</protein>
<comment type="caution">
    <text evidence="2">The sequence shown here is derived from an EMBL/GenBank/DDBJ whole genome shotgun (WGS) entry which is preliminary data.</text>
</comment>
<feature type="domain" description="RiboL-PSP-HEPN" evidence="1">
    <location>
        <begin position="28"/>
        <end position="96"/>
    </location>
</feature>
<accession>A0ABT8E7H7</accession>
<reference evidence="2" key="1">
    <citation type="submission" date="2023-06" db="EMBL/GenBank/DDBJ databases">
        <title>Draft Genome Sequences of Representative Paenibacillus Polymyxa, Bacillus cereus, Fictibacillus sp., and Brevibacillus agri Strains Isolated from Amazonian Dark Earth.</title>
        <authorList>
            <person name="Pellegrinetti T.A."/>
            <person name="Cunha I.C.M."/>
            <person name="Chaves M.G."/>
            <person name="Freitas A.S."/>
            <person name="Silva A.V.R."/>
            <person name="Tsai S.M."/>
            <person name="Mendes L.W."/>
        </authorList>
    </citation>
    <scope>NUCLEOTIDE SEQUENCE</scope>
    <source>
        <strain evidence="2">CENA-BCM004</strain>
    </source>
</reference>
<gene>
    <name evidence="2" type="ORF">QYF49_12720</name>
</gene>